<dbReference type="AlphaFoldDB" id="A0A391PE03"/>
<gene>
    <name evidence="1" type="ORF">KIPB_016331</name>
</gene>
<dbReference type="EMBL" id="BDIP01009889">
    <property type="protein sequence ID" value="GCA65132.1"/>
    <property type="molecule type" value="Genomic_DNA"/>
</dbReference>
<dbReference type="Proteomes" id="UP000265618">
    <property type="component" value="Unassembled WGS sequence"/>
</dbReference>
<protein>
    <submittedName>
        <fullName evidence="1">Uncharacterized protein</fullName>
    </submittedName>
</protein>
<keyword evidence="2" id="KW-1185">Reference proteome</keyword>
<proteinExistence type="predicted"/>
<evidence type="ECO:0000313" key="2">
    <source>
        <dbReference type="Proteomes" id="UP000265618"/>
    </source>
</evidence>
<evidence type="ECO:0000313" key="1">
    <source>
        <dbReference type="EMBL" id="GCA65132.1"/>
    </source>
</evidence>
<sequence length="23" mass="2481">VYSPAVISVGHYVVLIGGLDHER</sequence>
<reference evidence="1 2" key="1">
    <citation type="journal article" date="2018" name="PLoS ONE">
        <title>The draft genome of Kipferlia bialata reveals reductive genome evolution in fornicate parasites.</title>
        <authorList>
            <person name="Tanifuji G."/>
            <person name="Takabayashi S."/>
            <person name="Kume K."/>
            <person name="Takagi M."/>
            <person name="Nakayama T."/>
            <person name="Kamikawa R."/>
            <person name="Inagaki Y."/>
            <person name="Hashimoto T."/>
        </authorList>
    </citation>
    <scope>NUCLEOTIDE SEQUENCE [LARGE SCALE GENOMIC DNA]</scope>
    <source>
        <strain evidence="1">NY0173</strain>
    </source>
</reference>
<name>A0A391PE03_9EUKA</name>
<accession>A0A391PE03</accession>
<feature type="non-terminal residue" evidence="1">
    <location>
        <position position="1"/>
    </location>
</feature>
<comment type="caution">
    <text evidence="1">The sequence shown here is derived from an EMBL/GenBank/DDBJ whole genome shotgun (WGS) entry which is preliminary data.</text>
</comment>
<organism evidence="1 2">
    <name type="scientific">Kipferlia bialata</name>
    <dbReference type="NCBI Taxonomy" id="797122"/>
    <lineage>
        <taxon>Eukaryota</taxon>
        <taxon>Metamonada</taxon>
        <taxon>Carpediemonas-like organisms</taxon>
        <taxon>Kipferlia</taxon>
    </lineage>
</organism>